<accession>A0A3N4M6J9</accession>
<feature type="domain" description="Phosphoribosyltransferase" evidence="16">
    <location>
        <begin position="22"/>
        <end position="163"/>
    </location>
</feature>
<comment type="subcellular location">
    <subcellularLocation>
        <location evidence="2 15">Cytoplasm</location>
    </subcellularLocation>
</comment>
<dbReference type="GO" id="GO:0005829">
    <property type="term" value="C:cytosol"/>
    <property type="evidence" value="ECO:0007669"/>
    <property type="project" value="TreeGrafter"/>
</dbReference>
<organism evidence="17 18">
    <name type="scientific">Chitinophaga barathri</name>
    <dbReference type="NCBI Taxonomy" id="1647451"/>
    <lineage>
        <taxon>Bacteria</taxon>
        <taxon>Pseudomonadati</taxon>
        <taxon>Bacteroidota</taxon>
        <taxon>Chitinophagia</taxon>
        <taxon>Chitinophagales</taxon>
        <taxon>Chitinophagaceae</taxon>
        <taxon>Chitinophaga</taxon>
    </lineage>
</organism>
<reference evidence="18" key="1">
    <citation type="submission" date="2018-11" db="EMBL/GenBank/DDBJ databases">
        <title>Chitinophaga lutea sp.nov., isolate from arsenic contaminated soil.</title>
        <authorList>
            <person name="Zong Y."/>
        </authorList>
    </citation>
    <scope>NUCLEOTIDE SEQUENCE [LARGE SCALE GENOMIC DNA]</scope>
    <source>
        <strain evidence="18">YLT18</strain>
    </source>
</reference>
<evidence type="ECO:0000256" key="14">
    <source>
        <dbReference type="ARBA" id="ARBA00049402"/>
    </source>
</evidence>
<dbReference type="PANTHER" id="PTHR43340">
    <property type="entry name" value="HYPOXANTHINE-GUANINE PHOSPHORIBOSYLTRANSFERASE"/>
    <property type="match status" value="1"/>
</dbReference>
<evidence type="ECO:0000313" key="18">
    <source>
        <dbReference type="Proteomes" id="UP000279089"/>
    </source>
</evidence>
<dbReference type="GO" id="GO:0032263">
    <property type="term" value="P:GMP salvage"/>
    <property type="evidence" value="ECO:0007669"/>
    <property type="project" value="TreeGrafter"/>
</dbReference>
<keyword evidence="10 15" id="KW-0660">Purine salvage</keyword>
<keyword evidence="8 15" id="KW-0808">Transferase</keyword>
<keyword evidence="12 15" id="KW-0460">Magnesium</keyword>
<evidence type="ECO:0000313" key="17">
    <source>
        <dbReference type="EMBL" id="RPD38942.1"/>
    </source>
</evidence>
<dbReference type="InterPro" id="IPR029057">
    <property type="entry name" value="PRTase-like"/>
</dbReference>
<dbReference type="GO" id="GO:0006178">
    <property type="term" value="P:guanine salvage"/>
    <property type="evidence" value="ECO:0007669"/>
    <property type="project" value="TreeGrafter"/>
</dbReference>
<comment type="catalytic activity">
    <reaction evidence="13">
        <text>GMP + diphosphate = guanine + 5-phospho-alpha-D-ribose 1-diphosphate</text>
        <dbReference type="Rhea" id="RHEA:25424"/>
        <dbReference type="ChEBI" id="CHEBI:16235"/>
        <dbReference type="ChEBI" id="CHEBI:33019"/>
        <dbReference type="ChEBI" id="CHEBI:58017"/>
        <dbReference type="ChEBI" id="CHEBI:58115"/>
        <dbReference type="EC" id="2.4.2.8"/>
    </reaction>
    <physiologicalReaction direction="right-to-left" evidence="13">
        <dbReference type="Rhea" id="RHEA:25426"/>
    </physiologicalReaction>
</comment>
<comment type="caution">
    <text evidence="17">The sequence shown here is derived from an EMBL/GenBank/DDBJ whole genome shotgun (WGS) entry which is preliminary data.</text>
</comment>
<name>A0A3N4M6J9_9BACT</name>
<dbReference type="RefSeq" id="WP_120518508.1">
    <property type="nucleotide sequence ID" value="NZ_QXZY01000013.1"/>
</dbReference>
<evidence type="ECO:0000256" key="4">
    <source>
        <dbReference type="ARBA" id="ARBA00008391"/>
    </source>
</evidence>
<keyword evidence="18" id="KW-1185">Reference proteome</keyword>
<keyword evidence="9 15" id="KW-0479">Metal-binding</keyword>
<evidence type="ECO:0000259" key="16">
    <source>
        <dbReference type="Pfam" id="PF00156"/>
    </source>
</evidence>
<keyword evidence="6 15" id="KW-0963">Cytoplasm</keyword>
<evidence type="ECO:0000256" key="6">
    <source>
        <dbReference type="ARBA" id="ARBA00022490"/>
    </source>
</evidence>
<dbReference type="InterPro" id="IPR005904">
    <property type="entry name" value="Hxn_phspho_trans"/>
</dbReference>
<evidence type="ECO:0000256" key="7">
    <source>
        <dbReference type="ARBA" id="ARBA00022676"/>
    </source>
</evidence>
<evidence type="ECO:0000256" key="5">
    <source>
        <dbReference type="ARBA" id="ARBA00011895"/>
    </source>
</evidence>
<dbReference type="SUPFAM" id="SSF53271">
    <property type="entry name" value="PRTase-like"/>
    <property type="match status" value="1"/>
</dbReference>
<keyword evidence="7 15" id="KW-0328">Glycosyltransferase</keyword>
<evidence type="ECO:0000256" key="10">
    <source>
        <dbReference type="ARBA" id="ARBA00022726"/>
    </source>
</evidence>
<keyword evidence="11 15" id="KW-0547">Nucleotide-binding</keyword>
<dbReference type="OrthoDB" id="9802824at2"/>
<dbReference type="CDD" id="cd06223">
    <property type="entry name" value="PRTases_typeI"/>
    <property type="match status" value="1"/>
</dbReference>
<gene>
    <name evidence="17" type="primary">hpt</name>
    <name evidence="17" type="ORF">EG028_22620</name>
</gene>
<dbReference type="Proteomes" id="UP000279089">
    <property type="component" value="Unassembled WGS sequence"/>
</dbReference>
<evidence type="ECO:0000256" key="13">
    <source>
        <dbReference type="ARBA" id="ARBA00048811"/>
    </source>
</evidence>
<sequence>MTTIQVHDKKFIPFIAAADLQARVKEMAQQLSHDLRGERPLFIGILNGSFMFAADIFKYLSIEAEISFIKLASYKGTKSTGNVITAIGLEEDLFGRTVVIVEDIVDTGKTLSQFLPQLEHQQPKKMMVVSLLHKPEAMTHPVKIDYLGYTVPNKFLLGYGLDYDGLGRNLPEIYQLAE</sequence>
<dbReference type="GO" id="GO:0004422">
    <property type="term" value="F:hypoxanthine phosphoribosyltransferase activity"/>
    <property type="evidence" value="ECO:0007669"/>
    <property type="project" value="InterPro"/>
</dbReference>
<dbReference type="InterPro" id="IPR050408">
    <property type="entry name" value="HGPRT"/>
</dbReference>
<dbReference type="NCBIfam" id="TIGR01203">
    <property type="entry name" value="HGPRTase"/>
    <property type="match status" value="1"/>
</dbReference>
<evidence type="ECO:0000256" key="15">
    <source>
        <dbReference type="RuleBase" id="RU364099"/>
    </source>
</evidence>
<dbReference type="GO" id="GO:0032264">
    <property type="term" value="P:IMP salvage"/>
    <property type="evidence" value="ECO:0007669"/>
    <property type="project" value="UniProtKB-UniPathway"/>
</dbReference>
<evidence type="ECO:0000256" key="8">
    <source>
        <dbReference type="ARBA" id="ARBA00022679"/>
    </source>
</evidence>
<dbReference type="UniPathway" id="UPA00591">
    <property type="reaction ID" value="UER00648"/>
</dbReference>
<dbReference type="GO" id="GO:0000166">
    <property type="term" value="F:nucleotide binding"/>
    <property type="evidence" value="ECO:0007669"/>
    <property type="project" value="UniProtKB-KW"/>
</dbReference>
<comment type="catalytic activity">
    <reaction evidence="14">
        <text>IMP + diphosphate = hypoxanthine + 5-phospho-alpha-D-ribose 1-diphosphate</text>
        <dbReference type="Rhea" id="RHEA:17973"/>
        <dbReference type="ChEBI" id="CHEBI:17368"/>
        <dbReference type="ChEBI" id="CHEBI:33019"/>
        <dbReference type="ChEBI" id="CHEBI:58017"/>
        <dbReference type="ChEBI" id="CHEBI:58053"/>
        <dbReference type="EC" id="2.4.2.8"/>
    </reaction>
    <physiologicalReaction direction="right-to-left" evidence="14">
        <dbReference type="Rhea" id="RHEA:17975"/>
    </physiologicalReaction>
</comment>
<evidence type="ECO:0000256" key="2">
    <source>
        <dbReference type="ARBA" id="ARBA00004496"/>
    </source>
</evidence>
<evidence type="ECO:0000256" key="3">
    <source>
        <dbReference type="ARBA" id="ARBA00004669"/>
    </source>
</evidence>
<evidence type="ECO:0000256" key="11">
    <source>
        <dbReference type="ARBA" id="ARBA00022741"/>
    </source>
</evidence>
<dbReference type="GO" id="GO:0052657">
    <property type="term" value="F:guanine phosphoribosyltransferase activity"/>
    <property type="evidence" value="ECO:0007669"/>
    <property type="project" value="RHEA"/>
</dbReference>
<dbReference type="GO" id="GO:0000287">
    <property type="term" value="F:magnesium ion binding"/>
    <property type="evidence" value="ECO:0007669"/>
    <property type="project" value="TreeGrafter"/>
</dbReference>
<dbReference type="PANTHER" id="PTHR43340:SF1">
    <property type="entry name" value="HYPOXANTHINE PHOSPHORIBOSYLTRANSFERASE"/>
    <property type="match status" value="1"/>
</dbReference>
<dbReference type="GO" id="GO:0046100">
    <property type="term" value="P:hypoxanthine metabolic process"/>
    <property type="evidence" value="ECO:0007669"/>
    <property type="project" value="TreeGrafter"/>
</dbReference>
<evidence type="ECO:0000256" key="9">
    <source>
        <dbReference type="ARBA" id="ARBA00022723"/>
    </source>
</evidence>
<proteinExistence type="inferred from homology"/>
<dbReference type="Pfam" id="PF00156">
    <property type="entry name" value="Pribosyltran"/>
    <property type="match status" value="1"/>
</dbReference>
<dbReference type="Gene3D" id="3.40.50.2020">
    <property type="match status" value="1"/>
</dbReference>
<evidence type="ECO:0000256" key="12">
    <source>
        <dbReference type="ARBA" id="ARBA00022842"/>
    </source>
</evidence>
<evidence type="ECO:0000256" key="1">
    <source>
        <dbReference type="ARBA" id="ARBA00001946"/>
    </source>
</evidence>
<dbReference type="EC" id="2.4.2.8" evidence="5 15"/>
<comment type="cofactor">
    <cofactor evidence="1 15">
        <name>Mg(2+)</name>
        <dbReference type="ChEBI" id="CHEBI:18420"/>
    </cofactor>
</comment>
<dbReference type="EMBL" id="RMBX01000013">
    <property type="protein sequence ID" value="RPD38942.1"/>
    <property type="molecule type" value="Genomic_DNA"/>
</dbReference>
<dbReference type="GO" id="GO:0006166">
    <property type="term" value="P:purine ribonucleoside salvage"/>
    <property type="evidence" value="ECO:0007669"/>
    <property type="project" value="UniProtKB-KW"/>
</dbReference>
<dbReference type="AlphaFoldDB" id="A0A3N4M6J9"/>
<protein>
    <recommendedName>
        <fullName evidence="5 15">Hypoxanthine phosphoribosyltransferase</fullName>
        <ecNumber evidence="5 15">2.4.2.8</ecNumber>
    </recommendedName>
</protein>
<comment type="similarity">
    <text evidence="4 15">Belongs to the purine/pyrimidine phosphoribosyltransferase family.</text>
</comment>
<dbReference type="InterPro" id="IPR000836">
    <property type="entry name" value="PRTase_dom"/>
</dbReference>
<comment type="pathway">
    <text evidence="3 15">Purine metabolism; IMP biosynthesis via salvage pathway; IMP from hypoxanthine: step 1/1.</text>
</comment>